<sequence length="149" mass="16294">MYISAVQLLLFILIYSQAKPQYKDGDISSTPLPTANITITIIRSTNETTGTEFPSFDADFDHNVYDWKTIAIRVGIGGACAFAFIAFFACLYTCFNRGGNKSSERKQRNPEEGYDSDSLPVISPAIDESRELSFSSSGPLATTSSKPTP</sequence>
<dbReference type="AlphaFoldDB" id="A0AAN8I8Y7"/>
<reference evidence="4 5" key="1">
    <citation type="submission" date="2019-10" db="EMBL/GenBank/DDBJ databases">
        <title>Assembly and Annotation for the nematode Trichostrongylus colubriformis.</title>
        <authorList>
            <person name="Martin J."/>
        </authorList>
    </citation>
    <scope>NUCLEOTIDE SEQUENCE [LARGE SCALE GENOMIC DNA]</scope>
    <source>
        <strain evidence="4">G859</strain>
        <tissue evidence="4">Whole worm</tissue>
    </source>
</reference>
<dbReference type="Proteomes" id="UP001331761">
    <property type="component" value="Unassembled WGS sequence"/>
</dbReference>
<feature type="transmembrane region" description="Helical" evidence="2">
    <location>
        <begin position="70"/>
        <end position="95"/>
    </location>
</feature>
<proteinExistence type="predicted"/>
<evidence type="ECO:0000313" key="5">
    <source>
        <dbReference type="Proteomes" id="UP001331761"/>
    </source>
</evidence>
<evidence type="ECO:0000256" key="2">
    <source>
        <dbReference type="SAM" id="Phobius"/>
    </source>
</evidence>
<feature type="compositionally biased region" description="Basic and acidic residues" evidence="1">
    <location>
        <begin position="102"/>
        <end position="111"/>
    </location>
</feature>
<feature type="signal peptide" evidence="3">
    <location>
        <begin position="1"/>
        <end position="18"/>
    </location>
</feature>
<accession>A0AAN8I8Y7</accession>
<evidence type="ECO:0000256" key="1">
    <source>
        <dbReference type="SAM" id="MobiDB-lite"/>
    </source>
</evidence>
<organism evidence="4 5">
    <name type="scientific">Trichostrongylus colubriformis</name>
    <name type="common">Black scour worm</name>
    <dbReference type="NCBI Taxonomy" id="6319"/>
    <lineage>
        <taxon>Eukaryota</taxon>
        <taxon>Metazoa</taxon>
        <taxon>Ecdysozoa</taxon>
        <taxon>Nematoda</taxon>
        <taxon>Chromadorea</taxon>
        <taxon>Rhabditida</taxon>
        <taxon>Rhabditina</taxon>
        <taxon>Rhabditomorpha</taxon>
        <taxon>Strongyloidea</taxon>
        <taxon>Trichostrongylidae</taxon>
        <taxon>Trichostrongylus</taxon>
    </lineage>
</organism>
<keyword evidence="5" id="KW-1185">Reference proteome</keyword>
<dbReference type="EMBL" id="WIXE01024810">
    <property type="protein sequence ID" value="KAK5965249.1"/>
    <property type="molecule type" value="Genomic_DNA"/>
</dbReference>
<gene>
    <name evidence="4" type="ORF">GCK32_014575</name>
</gene>
<feature type="region of interest" description="Disordered" evidence="1">
    <location>
        <begin position="99"/>
        <end position="149"/>
    </location>
</feature>
<evidence type="ECO:0000256" key="3">
    <source>
        <dbReference type="SAM" id="SignalP"/>
    </source>
</evidence>
<feature type="chain" id="PRO_5042933166" evidence="3">
    <location>
        <begin position="19"/>
        <end position="149"/>
    </location>
</feature>
<keyword evidence="2" id="KW-0472">Membrane</keyword>
<name>A0AAN8I8Y7_TRICO</name>
<keyword evidence="2" id="KW-0812">Transmembrane</keyword>
<comment type="caution">
    <text evidence="4">The sequence shown here is derived from an EMBL/GenBank/DDBJ whole genome shotgun (WGS) entry which is preliminary data.</text>
</comment>
<keyword evidence="2" id="KW-1133">Transmembrane helix</keyword>
<protein>
    <submittedName>
        <fullName evidence="4">Uncharacterized protein</fullName>
    </submittedName>
</protein>
<feature type="compositionally biased region" description="Polar residues" evidence="1">
    <location>
        <begin position="132"/>
        <end position="149"/>
    </location>
</feature>
<evidence type="ECO:0000313" key="4">
    <source>
        <dbReference type="EMBL" id="KAK5965249.1"/>
    </source>
</evidence>
<keyword evidence="3" id="KW-0732">Signal</keyword>